<evidence type="ECO:0000256" key="7">
    <source>
        <dbReference type="RuleBase" id="RU361257"/>
    </source>
</evidence>
<reference evidence="8 9" key="1">
    <citation type="submission" date="2020-03" db="EMBL/GenBank/DDBJ databases">
        <title>Genome Sequence of industrial isolate, B5A.</title>
        <authorList>
            <person name="Sharma S."/>
            <person name="Patil P.B."/>
            <person name="Korpole S."/>
        </authorList>
    </citation>
    <scope>NUCLEOTIDE SEQUENCE [LARGE SCALE GENOMIC DNA]</scope>
    <source>
        <strain evidence="8 9">PI-S10-B5A</strain>
    </source>
</reference>
<proteinExistence type="inferred from homology"/>
<dbReference type="NCBIfam" id="TIGR00571">
    <property type="entry name" value="dam"/>
    <property type="match status" value="1"/>
</dbReference>
<evidence type="ECO:0000313" key="8">
    <source>
        <dbReference type="EMBL" id="NNJ32041.1"/>
    </source>
</evidence>
<sequence>MKGDVNLRFIGSKQLLVENIENLLSKHTNGSEETFLDLFAGTNIVGNYFKKDFTVYSNDLLYFSYVNARAIIENNKELSFDGLQHNGIVDPILYLQKNADRMDFTGSHYYEEAYTPTGDSMYLTVENGKRIDYIRETIELWKNKMWITEGEYFYLLSSLIEAIPFVSNITGTYGAYLKHWDKRALKDLELIPLEVKDNKKENKAFNEDANELIKRLDVDIAYIDTPYNNRQYASNYHLLENVARNDKPSLSGKTKIFDWSNLRSDYAMKRKALNAMDDLISNISATHIVLSYNDEGIIPINELTNLMKRYSFKGVIDIEHIDYRKYKSKIPSNRDKLSETLIYIQKKPIKKGKVIAATLKTMDKWKANNNSYIKSPLNYIGGKYKLLKQIIPLFPKNIDTFVDLFSGGANVGINVDAKRYVFNDMNDRINEMFRYFATKKPDELVERIKTRINEYGLSKTNEEAYLKFRSDYNNSPNPLDLYVLVSYSYNYQFRFNNSMEFNNPFGRNRSQFSENMERNLRSFVSKLDNIDATFVDGLFTDLEISNLTENDFVYLDPPYLITTGNYNDGNRGFVNWNEEQENAMYDLLRKLTGQGVRWALSNVIEHKGRSNEYLKSFIKNSNVDVNYLDYNYDNSSHNTVGSGSIEVLVTNYDTNTFQLKNMEYDYYETQIR</sequence>
<evidence type="ECO:0000256" key="5">
    <source>
        <dbReference type="ARBA" id="ARBA00022691"/>
    </source>
</evidence>
<dbReference type="InterPro" id="IPR012186">
    <property type="entry name" value="Ade-mod_methylase_MStsI"/>
</dbReference>
<organism evidence="8 9">
    <name type="scientific">Lacrimispora defluvii</name>
    <dbReference type="NCBI Taxonomy" id="2719233"/>
    <lineage>
        <taxon>Bacteria</taxon>
        <taxon>Bacillati</taxon>
        <taxon>Bacillota</taxon>
        <taxon>Clostridia</taxon>
        <taxon>Lachnospirales</taxon>
        <taxon>Lachnospiraceae</taxon>
        <taxon>Lacrimispora</taxon>
    </lineage>
</organism>
<dbReference type="PIRSF" id="PIRSF036638">
    <property type="entry name" value="M_m6A_StsI"/>
    <property type="match status" value="1"/>
</dbReference>
<dbReference type="GO" id="GO:0009007">
    <property type="term" value="F:site-specific DNA-methyltransferase (adenine-specific) activity"/>
    <property type="evidence" value="ECO:0007669"/>
    <property type="project" value="UniProtKB-EC"/>
</dbReference>
<evidence type="ECO:0000313" key="9">
    <source>
        <dbReference type="Proteomes" id="UP000539052"/>
    </source>
</evidence>
<dbReference type="PANTHER" id="PTHR30481:SF3">
    <property type="entry name" value="DNA ADENINE METHYLASE"/>
    <property type="match status" value="1"/>
</dbReference>
<comment type="caution">
    <text evidence="8">The sequence shown here is derived from an EMBL/GenBank/DDBJ whole genome shotgun (WGS) entry which is preliminary data.</text>
</comment>
<dbReference type="InterPro" id="IPR002052">
    <property type="entry name" value="DNA_methylase_N6_adenine_CS"/>
</dbReference>
<keyword evidence="9" id="KW-1185">Reference proteome</keyword>
<dbReference type="InterPro" id="IPR012327">
    <property type="entry name" value="MeTrfase_D12"/>
</dbReference>
<evidence type="ECO:0000256" key="1">
    <source>
        <dbReference type="ARBA" id="ARBA00006594"/>
    </source>
</evidence>
<dbReference type="SUPFAM" id="SSF53335">
    <property type="entry name" value="S-adenosyl-L-methionine-dependent methyltransferases"/>
    <property type="match status" value="2"/>
</dbReference>
<dbReference type="Gene3D" id="1.10.1020.10">
    <property type="entry name" value="Adenine-specific Methyltransferase, Domain 2"/>
    <property type="match status" value="1"/>
</dbReference>
<dbReference type="EMBL" id="JAAOXG010000044">
    <property type="protein sequence ID" value="NNJ32041.1"/>
    <property type="molecule type" value="Genomic_DNA"/>
</dbReference>
<dbReference type="PROSITE" id="PS00092">
    <property type="entry name" value="N6_MTASE"/>
    <property type="match status" value="1"/>
</dbReference>
<evidence type="ECO:0000256" key="3">
    <source>
        <dbReference type="ARBA" id="ARBA00022603"/>
    </source>
</evidence>
<name>A0ABX1W010_9FIRM</name>
<protein>
    <recommendedName>
        <fullName evidence="2 7">Site-specific DNA-methyltransferase (adenine-specific)</fullName>
        <ecNumber evidence="2 7">2.1.1.72</ecNumber>
    </recommendedName>
</protein>
<accession>A0ABX1W010</accession>
<comment type="similarity">
    <text evidence="1 7">Belongs to the N(4)/N(6)-methyltransferase family.</text>
</comment>
<dbReference type="PANTHER" id="PTHR30481">
    <property type="entry name" value="DNA ADENINE METHYLASE"/>
    <property type="match status" value="1"/>
</dbReference>
<dbReference type="PRINTS" id="PR00505">
    <property type="entry name" value="D12N6MTFRASE"/>
</dbReference>
<dbReference type="Gene3D" id="3.40.50.150">
    <property type="entry name" value="Vaccinia Virus protein VP39"/>
    <property type="match status" value="1"/>
</dbReference>
<dbReference type="GO" id="GO:0032259">
    <property type="term" value="P:methylation"/>
    <property type="evidence" value="ECO:0007669"/>
    <property type="project" value="UniProtKB-KW"/>
</dbReference>
<comment type="catalytic activity">
    <reaction evidence="6 7">
        <text>a 2'-deoxyadenosine in DNA + S-adenosyl-L-methionine = an N(6)-methyl-2'-deoxyadenosine in DNA + S-adenosyl-L-homocysteine + H(+)</text>
        <dbReference type="Rhea" id="RHEA:15197"/>
        <dbReference type="Rhea" id="RHEA-COMP:12418"/>
        <dbReference type="Rhea" id="RHEA-COMP:12419"/>
        <dbReference type="ChEBI" id="CHEBI:15378"/>
        <dbReference type="ChEBI" id="CHEBI:57856"/>
        <dbReference type="ChEBI" id="CHEBI:59789"/>
        <dbReference type="ChEBI" id="CHEBI:90615"/>
        <dbReference type="ChEBI" id="CHEBI:90616"/>
        <dbReference type="EC" id="2.1.1.72"/>
    </reaction>
</comment>
<keyword evidence="3 7" id="KW-0489">Methyltransferase</keyword>
<dbReference type="Proteomes" id="UP000539052">
    <property type="component" value="Unassembled WGS sequence"/>
</dbReference>
<dbReference type="InterPro" id="IPR029063">
    <property type="entry name" value="SAM-dependent_MTases_sf"/>
</dbReference>
<keyword evidence="5 7" id="KW-0949">S-adenosyl-L-methionine</keyword>
<dbReference type="Pfam" id="PF02086">
    <property type="entry name" value="MethyltransfD12"/>
    <property type="match status" value="2"/>
</dbReference>
<keyword evidence="4 7" id="KW-0808">Transferase</keyword>
<evidence type="ECO:0000256" key="4">
    <source>
        <dbReference type="ARBA" id="ARBA00022679"/>
    </source>
</evidence>
<evidence type="ECO:0000256" key="2">
    <source>
        <dbReference type="ARBA" id="ARBA00011900"/>
    </source>
</evidence>
<dbReference type="EC" id="2.1.1.72" evidence="2 7"/>
<gene>
    <name evidence="8" type="ORF">G9470_19935</name>
</gene>
<dbReference type="InterPro" id="IPR023095">
    <property type="entry name" value="Ade_MeTrfase_dom_2"/>
</dbReference>
<evidence type="ECO:0000256" key="6">
    <source>
        <dbReference type="ARBA" id="ARBA00047942"/>
    </source>
</evidence>